<proteinExistence type="predicted"/>
<dbReference type="Proteomes" id="UP000620124">
    <property type="component" value="Unassembled WGS sequence"/>
</dbReference>
<dbReference type="PANTHER" id="PTHR33096:SF1">
    <property type="entry name" value="CXC1-LIKE CYSTEINE CLUSTER ASSOCIATED WITH KDZ TRANSPOSASES DOMAIN-CONTAINING PROTEIN"/>
    <property type="match status" value="1"/>
</dbReference>
<dbReference type="OrthoDB" id="3246730at2759"/>
<name>A0A8H7CVF9_9AGAR</name>
<accession>A0A8H7CVF9</accession>
<gene>
    <name evidence="2" type="ORF">MVEN_01403800</name>
</gene>
<comment type="caution">
    <text evidence="2">The sequence shown here is derived from an EMBL/GenBank/DDBJ whole genome shotgun (WGS) entry which is preliminary data.</text>
</comment>
<protein>
    <submittedName>
        <fullName evidence="2">Uncharacterized protein</fullName>
    </submittedName>
</protein>
<organism evidence="2 3">
    <name type="scientific">Mycena venus</name>
    <dbReference type="NCBI Taxonomy" id="2733690"/>
    <lineage>
        <taxon>Eukaryota</taxon>
        <taxon>Fungi</taxon>
        <taxon>Dikarya</taxon>
        <taxon>Basidiomycota</taxon>
        <taxon>Agaricomycotina</taxon>
        <taxon>Agaricomycetes</taxon>
        <taxon>Agaricomycetidae</taxon>
        <taxon>Agaricales</taxon>
        <taxon>Marasmiineae</taxon>
        <taxon>Mycenaceae</taxon>
        <taxon>Mycena</taxon>
    </lineage>
</organism>
<evidence type="ECO:0000256" key="1">
    <source>
        <dbReference type="SAM" id="MobiDB-lite"/>
    </source>
</evidence>
<dbReference type="Pfam" id="PF18758">
    <property type="entry name" value="KDZ"/>
    <property type="match status" value="1"/>
</dbReference>
<reference evidence="2" key="1">
    <citation type="submission" date="2020-05" db="EMBL/GenBank/DDBJ databases">
        <title>Mycena genomes resolve the evolution of fungal bioluminescence.</title>
        <authorList>
            <person name="Tsai I.J."/>
        </authorList>
    </citation>
    <scope>NUCLEOTIDE SEQUENCE</scope>
    <source>
        <strain evidence="2">CCC161011</strain>
    </source>
</reference>
<dbReference type="EMBL" id="JACAZI010000011">
    <property type="protein sequence ID" value="KAF7348838.1"/>
    <property type="molecule type" value="Genomic_DNA"/>
</dbReference>
<feature type="compositionally biased region" description="Acidic residues" evidence="1">
    <location>
        <begin position="567"/>
        <end position="580"/>
    </location>
</feature>
<sequence>MPHWLDQCTLHFDKWAKEGLEEMMKGYSSDPEWNEQEDGCSERWSNMHEEITSRALVVLDMIQSGELAKYGFAVVNHLLNVIGQVAAGYDIGCKFGKMVNAHPVLGPLAREKGFKSLVGAFHGHAHNRRCQLCHLATYVEGVGLEDLEECESFFSQSNALAPCTRYASAFHRQQAIVTYLKHKDTFDTYQSLSLLLVTKYKRALEVRRTWTVLKETMAKLGVEDVSVFEEWLKLEKACLDELSAEPLMETLKMEYYQKLVNLDEAEARLSVLRGAVTHEDPSQQDYQQNTSATRRLETQRRHAMELCDKILLAVQDLEMRMDLRDRWTPGCAEWSEAAVLVANRRYQRALDKLQGLVIARLFELTKCHMSGTGYKMRKHIAKALQARSRAIKTAIEQYNTAAAALEVPREPLSWEEVVDYTFLSDFDLLRTSRRDILTEGWAQPAGRDAMDNYFKILCANEEIKRLNIEIPRFITYMRDEEAFLRRQEERVRIEHGDALAHQVALYREQQGRFNDGHRYRLLALSKLPGFSGSIMPGVPVNKERLEEQAPQSQLPEVPEGFNGATLGDEDEEDSDGEAETLDATFVVLRITEDTDK</sequence>
<evidence type="ECO:0000313" key="3">
    <source>
        <dbReference type="Proteomes" id="UP000620124"/>
    </source>
</evidence>
<evidence type="ECO:0000313" key="2">
    <source>
        <dbReference type="EMBL" id="KAF7348838.1"/>
    </source>
</evidence>
<feature type="region of interest" description="Disordered" evidence="1">
    <location>
        <begin position="545"/>
        <end position="583"/>
    </location>
</feature>
<keyword evidence="3" id="KW-1185">Reference proteome</keyword>
<dbReference type="PANTHER" id="PTHR33096">
    <property type="entry name" value="CXC2 DOMAIN-CONTAINING PROTEIN"/>
    <property type="match status" value="1"/>
</dbReference>
<dbReference type="AlphaFoldDB" id="A0A8H7CVF9"/>
<dbReference type="InterPro" id="IPR040521">
    <property type="entry name" value="KDZ"/>
</dbReference>